<name>A0A2T3XZ82_9BURK</name>
<dbReference type="InterPro" id="IPR036388">
    <property type="entry name" value="WH-like_DNA-bd_sf"/>
</dbReference>
<comment type="similarity">
    <text evidence="1">Belongs to the LysR transcriptional regulatory family.</text>
</comment>
<reference evidence="7 8" key="1">
    <citation type="submission" date="2018-03" db="EMBL/GenBank/DDBJ databases">
        <title>Whole genome analyses suggest that Burkholderia sensu lato contains two further novel genera in the rhizoxinica-symbiotica group Mycetohabitans gen. nov., and Trinickia gen. nov.: implications for the evolution of diazotrophy and nodulation in the Burkholderiaceae.</title>
        <authorList>
            <person name="Estrada De Los Santos P."/>
            <person name="Palmer M."/>
            <person name="Chavez-Ramirez B."/>
            <person name="Steenkamp E.T."/>
            <person name="Hirsch A.M."/>
            <person name="Manyaka P."/>
            <person name="Maluk M."/>
            <person name="Lafos M."/>
            <person name="Crook M."/>
            <person name="Gross E."/>
            <person name="Simon M.F."/>
            <person name="Bueno Dos Reis Junior F."/>
            <person name="Poole P.S."/>
            <person name="Venter S.N."/>
            <person name="James E.K."/>
        </authorList>
    </citation>
    <scope>NUCLEOTIDE SEQUENCE [LARGE SCALE GENOMIC DNA]</scope>
    <source>
        <strain evidence="7 8">JPY-366</strain>
    </source>
</reference>
<dbReference type="GO" id="GO:0003700">
    <property type="term" value="F:DNA-binding transcription factor activity"/>
    <property type="evidence" value="ECO:0007669"/>
    <property type="project" value="InterPro"/>
</dbReference>
<keyword evidence="4" id="KW-0804">Transcription</keyword>
<feature type="domain" description="HTH lysR-type" evidence="6">
    <location>
        <begin position="1"/>
        <end position="58"/>
    </location>
</feature>
<dbReference type="GO" id="GO:0043565">
    <property type="term" value="F:sequence-specific DNA binding"/>
    <property type="evidence" value="ECO:0007669"/>
    <property type="project" value="TreeGrafter"/>
</dbReference>
<dbReference type="Pfam" id="PF03466">
    <property type="entry name" value="LysR_substrate"/>
    <property type="match status" value="1"/>
</dbReference>
<dbReference type="GO" id="GO:0006351">
    <property type="term" value="P:DNA-templated transcription"/>
    <property type="evidence" value="ECO:0007669"/>
    <property type="project" value="TreeGrafter"/>
</dbReference>
<evidence type="ECO:0000256" key="2">
    <source>
        <dbReference type="ARBA" id="ARBA00023015"/>
    </source>
</evidence>
<comment type="caution">
    <text evidence="7">The sequence shown here is derived from an EMBL/GenBank/DDBJ whole genome shotgun (WGS) entry which is preliminary data.</text>
</comment>
<dbReference type="Gene3D" id="3.40.190.290">
    <property type="match status" value="1"/>
</dbReference>
<dbReference type="InterPro" id="IPR000847">
    <property type="entry name" value="LysR_HTH_N"/>
</dbReference>
<dbReference type="AlphaFoldDB" id="A0A2T3XZ82"/>
<keyword evidence="2" id="KW-0805">Transcription regulation</keyword>
<dbReference type="Gene3D" id="1.10.10.10">
    <property type="entry name" value="Winged helix-like DNA-binding domain superfamily/Winged helix DNA-binding domain"/>
    <property type="match status" value="1"/>
</dbReference>
<dbReference type="PANTHER" id="PTHR30537:SF5">
    <property type="entry name" value="HTH-TYPE TRANSCRIPTIONAL ACTIVATOR TTDR-RELATED"/>
    <property type="match status" value="1"/>
</dbReference>
<sequence length="318" mass="34392">MDTRDVRVFVETAATGSLAAAARRIGLTSMAASRALASLEQELGVRLIHRSTRASGLTPEGEEFLPYARSLLELSESACNAIAPSTHGATGSLKVTSPHIFGRRVIVPLIQKLLSENPSLKVELILSDKILDLVEAGIDVAIRLGYPKDSRLVARQLSQNPRVLCASPKYLEVHGVPKTGTDLAKHECLRLTHTTHWPFLRGEEPHMIKIGGRFLCSSAEGIREACLEGLGIALLSYWDVVDGISSGALTSVSLTDATPLDLPIWALMPTSRHVPLRVRRFLDCLATSLNAHDPAHEWLGRNGKSSSPGEVETNAHTP</sequence>
<gene>
    <name evidence="7" type="ORF">C9I57_04000</name>
</gene>
<feature type="compositionally biased region" description="Polar residues" evidence="5">
    <location>
        <begin position="303"/>
        <end position="318"/>
    </location>
</feature>
<dbReference type="InterPro" id="IPR036390">
    <property type="entry name" value="WH_DNA-bd_sf"/>
</dbReference>
<protein>
    <submittedName>
        <fullName evidence="7">LysR family transcriptional regulator</fullName>
    </submittedName>
</protein>
<dbReference type="PROSITE" id="PS50931">
    <property type="entry name" value="HTH_LYSR"/>
    <property type="match status" value="1"/>
</dbReference>
<organism evidence="7 8">
    <name type="scientific">Trinickia symbiotica</name>
    <dbReference type="NCBI Taxonomy" id="863227"/>
    <lineage>
        <taxon>Bacteria</taxon>
        <taxon>Pseudomonadati</taxon>
        <taxon>Pseudomonadota</taxon>
        <taxon>Betaproteobacteria</taxon>
        <taxon>Burkholderiales</taxon>
        <taxon>Burkholderiaceae</taxon>
        <taxon>Trinickia</taxon>
    </lineage>
</organism>
<evidence type="ECO:0000256" key="1">
    <source>
        <dbReference type="ARBA" id="ARBA00009437"/>
    </source>
</evidence>
<proteinExistence type="inferred from homology"/>
<keyword evidence="3" id="KW-0238">DNA-binding</keyword>
<dbReference type="EMBL" id="PYUC01000002">
    <property type="protein sequence ID" value="PTB21815.1"/>
    <property type="molecule type" value="Genomic_DNA"/>
</dbReference>
<evidence type="ECO:0000256" key="5">
    <source>
        <dbReference type="SAM" id="MobiDB-lite"/>
    </source>
</evidence>
<accession>A0A2T3XZ82</accession>
<evidence type="ECO:0000256" key="4">
    <source>
        <dbReference type="ARBA" id="ARBA00023163"/>
    </source>
</evidence>
<dbReference type="RefSeq" id="WP_107149373.1">
    <property type="nucleotide sequence ID" value="NZ_PYUC01000002.1"/>
</dbReference>
<feature type="region of interest" description="Disordered" evidence="5">
    <location>
        <begin position="296"/>
        <end position="318"/>
    </location>
</feature>
<evidence type="ECO:0000259" key="6">
    <source>
        <dbReference type="PROSITE" id="PS50931"/>
    </source>
</evidence>
<dbReference type="CDD" id="cd08422">
    <property type="entry name" value="PBP2_CrgA_like"/>
    <property type="match status" value="1"/>
</dbReference>
<dbReference type="SUPFAM" id="SSF46785">
    <property type="entry name" value="Winged helix' DNA-binding domain"/>
    <property type="match status" value="1"/>
</dbReference>
<evidence type="ECO:0000256" key="3">
    <source>
        <dbReference type="ARBA" id="ARBA00023125"/>
    </source>
</evidence>
<dbReference type="Proteomes" id="UP000240638">
    <property type="component" value="Unassembled WGS sequence"/>
</dbReference>
<dbReference type="Pfam" id="PF00126">
    <property type="entry name" value="HTH_1"/>
    <property type="match status" value="1"/>
</dbReference>
<dbReference type="FunFam" id="1.10.10.10:FF:000001">
    <property type="entry name" value="LysR family transcriptional regulator"/>
    <property type="match status" value="1"/>
</dbReference>
<dbReference type="PANTHER" id="PTHR30537">
    <property type="entry name" value="HTH-TYPE TRANSCRIPTIONAL REGULATOR"/>
    <property type="match status" value="1"/>
</dbReference>
<evidence type="ECO:0000313" key="8">
    <source>
        <dbReference type="Proteomes" id="UP000240638"/>
    </source>
</evidence>
<dbReference type="InterPro" id="IPR005119">
    <property type="entry name" value="LysR_subst-bd"/>
</dbReference>
<dbReference type="InterPro" id="IPR058163">
    <property type="entry name" value="LysR-type_TF_proteobact-type"/>
</dbReference>
<dbReference type="SUPFAM" id="SSF53850">
    <property type="entry name" value="Periplasmic binding protein-like II"/>
    <property type="match status" value="1"/>
</dbReference>
<evidence type="ECO:0000313" key="7">
    <source>
        <dbReference type="EMBL" id="PTB21815.1"/>
    </source>
</evidence>